<dbReference type="Pfam" id="PF03184">
    <property type="entry name" value="DDE_1"/>
    <property type="match status" value="1"/>
</dbReference>
<evidence type="ECO:0000256" key="1">
    <source>
        <dbReference type="SAM" id="MobiDB-lite"/>
    </source>
</evidence>
<protein>
    <recommendedName>
        <fullName evidence="2">DDE-1 domain-containing protein</fullName>
    </recommendedName>
</protein>
<feature type="domain" description="DDE-1" evidence="2">
    <location>
        <begin position="203"/>
        <end position="371"/>
    </location>
</feature>
<dbReference type="OrthoDB" id="6768588at2759"/>
<feature type="region of interest" description="Disordered" evidence="1">
    <location>
        <begin position="593"/>
        <end position="621"/>
    </location>
</feature>
<dbReference type="Gene3D" id="1.10.10.60">
    <property type="entry name" value="Homeodomain-like"/>
    <property type="match status" value="1"/>
</dbReference>
<dbReference type="EMBL" id="CAKOFQ010006666">
    <property type="protein sequence ID" value="CAH1956538.1"/>
    <property type="molecule type" value="Genomic_DNA"/>
</dbReference>
<evidence type="ECO:0000313" key="4">
    <source>
        <dbReference type="Proteomes" id="UP001152888"/>
    </source>
</evidence>
<organism evidence="3 4">
    <name type="scientific">Acanthoscelides obtectus</name>
    <name type="common">Bean weevil</name>
    <name type="synonym">Bruchus obtectus</name>
    <dbReference type="NCBI Taxonomy" id="200917"/>
    <lineage>
        <taxon>Eukaryota</taxon>
        <taxon>Metazoa</taxon>
        <taxon>Ecdysozoa</taxon>
        <taxon>Arthropoda</taxon>
        <taxon>Hexapoda</taxon>
        <taxon>Insecta</taxon>
        <taxon>Pterygota</taxon>
        <taxon>Neoptera</taxon>
        <taxon>Endopterygota</taxon>
        <taxon>Coleoptera</taxon>
        <taxon>Polyphaga</taxon>
        <taxon>Cucujiformia</taxon>
        <taxon>Chrysomeloidea</taxon>
        <taxon>Chrysomelidae</taxon>
        <taxon>Bruchinae</taxon>
        <taxon>Bruchini</taxon>
        <taxon>Acanthoscelides</taxon>
    </lineage>
</organism>
<comment type="caution">
    <text evidence="3">The sequence shown here is derived from an EMBL/GenBank/DDBJ whole genome shotgun (WGS) entry which is preliminary data.</text>
</comment>
<dbReference type="Gene3D" id="3.30.420.10">
    <property type="entry name" value="Ribonuclease H-like superfamily/Ribonuclease H"/>
    <property type="match status" value="1"/>
</dbReference>
<proteinExistence type="predicted"/>
<dbReference type="GO" id="GO:0003677">
    <property type="term" value="F:DNA binding"/>
    <property type="evidence" value="ECO:0007669"/>
    <property type="project" value="TreeGrafter"/>
</dbReference>
<name>A0A9P0JPV7_ACAOB</name>
<dbReference type="InterPro" id="IPR004875">
    <property type="entry name" value="DDE_SF_endonuclease_dom"/>
</dbReference>
<dbReference type="AlphaFoldDB" id="A0A9P0JPV7"/>
<reference evidence="3" key="1">
    <citation type="submission" date="2022-03" db="EMBL/GenBank/DDBJ databases">
        <authorList>
            <person name="Sayadi A."/>
        </authorList>
    </citation>
    <scope>NUCLEOTIDE SEQUENCE</scope>
</reference>
<feature type="compositionally biased region" description="Basic and acidic residues" evidence="1">
    <location>
        <begin position="593"/>
        <end position="611"/>
    </location>
</feature>
<feature type="compositionally biased region" description="Basic residues" evidence="1">
    <location>
        <begin position="612"/>
        <end position="621"/>
    </location>
</feature>
<dbReference type="PANTHER" id="PTHR19303">
    <property type="entry name" value="TRANSPOSON"/>
    <property type="match status" value="1"/>
</dbReference>
<evidence type="ECO:0000313" key="3">
    <source>
        <dbReference type="EMBL" id="CAH1956538.1"/>
    </source>
</evidence>
<accession>A0A9P0JPV7</accession>
<sequence length="621" mass="71272">MPKVKYYDKSNINRAVQDVINKVESYRSAELKYGVPKSTIEFKIKHPDHKNTCDPSPVLNEEEEMILVNWILETARKGFPKKANDLKSSVQNFLSDHPRKNPFNNNRPGDAWAFLKRHPESVERSSESVSAASACVSEKDIRLWFSELETYIKGNDLEDVISDPTRIYNADETGFEVSPSTGKVFAKRGAKNVYTIDRGAAKENITVIFAFSANGEIGVPMIIYPYVRFPEKIAKSVNPEWGIGRSPKGWMTSETFYEYIVNVFHPHLVKHNIKFPVILFLDGHKSHLNYSLSLLCKRLQIEIFALYPNSTRILQPCDVAAFRPLKQAWRRTVREWEEEHPSELLNKVNFAPVVEKAFESSIKPETLVNGFKACGLFPFNKNAIAYTKCLGAKGTNHTIIQDVPLLQNQTMDYKTFVQIVGQERINKFEILSQQVPEICNDDFMSLFKLWQYFHRTSNQNKVHSDLISETHSEANGSSSDMQEGLPIVNQDTIEKTHHQLPPVGRNEATVDVLVHAPRSPLGDLQNLDTATASSMTQRMSNSVRPINSELFGQYFTIPESPRRKGKRNVERIPFAITSKKCQEFFEKKQQIIEREEKEKEERKRKREEKANLKKILKPNHK</sequence>
<dbReference type="Proteomes" id="UP001152888">
    <property type="component" value="Unassembled WGS sequence"/>
</dbReference>
<dbReference type="InterPro" id="IPR050863">
    <property type="entry name" value="CenT-Element_Derived"/>
</dbReference>
<keyword evidence="4" id="KW-1185">Reference proteome</keyword>
<dbReference type="PANTHER" id="PTHR19303:SF74">
    <property type="entry name" value="POGO TRANSPOSABLE ELEMENT WITH KRAB DOMAIN"/>
    <property type="match status" value="1"/>
</dbReference>
<dbReference type="GO" id="GO:0005634">
    <property type="term" value="C:nucleus"/>
    <property type="evidence" value="ECO:0007669"/>
    <property type="project" value="TreeGrafter"/>
</dbReference>
<dbReference type="InterPro" id="IPR036397">
    <property type="entry name" value="RNaseH_sf"/>
</dbReference>
<evidence type="ECO:0000259" key="2">
    <source>
        <dbReference type="Pfam" id="PF03184"/>
    </source>
</evidence>
<gene>
    <name evidence="3" type="ORF">ACAOBT_LOCUS1614</name>
</gene>